<dbReference type="InterPro" id="IPR008999">
    <property type="entry name" value="Actin-crosslinking"/>
</dbReference>
<gene>
    <name evidence="5" type="ORF">Clacol_006908</name>
</gene>
<accession>A0AAV5AHN9</accession>
<dbReference type="Gene3D" id="2.80.10.50">
    <property type="match status" value="1"/>
</dbReference>
<evidence type="ECO:0008006" key="7">
    <source>
        <dbReference type="Google" id="ProtNLM"/>
    </source>
</evidence>
<proteinExistence type="inferred from homology"/>
<comment type="subcellular location">
    <subcellularLocation>
        <location evidence="1">Nucleus</location>
        <location evidence="1">Nucleolus</location>
    </subcellularLocation>
</comment>
<dbReference type="AlphaFoldDB" id="A0AAV5AHN9"/>
<dbReference type="CDD" id="cd23339">
    <property type="entry name" value="beta-trefoil_FSCN_fungal_FRG1-like"/>
    <property type="match status" value="1"/>
</dbReference>
<feature type="compositionally biased region" description="Basic and acidic residues" evidence="4">
    <location>
        <begin position="25"/>
        <end position="34"/>
    </location>
</feature>
<dbReference type="EMBL" id="BPWL01000007">
    <property type="protein sequence ID" value="GJJ12664.1"/>
    <property type="molecule type" value="Genomic_DNA"/>
</dbReference>
<evidence type="ECO:0000256" key="1">
    <source>
        <dbReference type="ARBA" id="ARBA00004604"/>
    </source>
</evidence>
<sequence>MTDRARSTKLVFKGDKSKKKKRKHREEDTGKNDEGLDPQSWVQPDNAIQVYGPTFIMHPSEPPVCVTYDATRSRIKLHALHVELGESLLSLKPTEVSQVWVVTRVAGATTINLRTPEGKFLSCDSHGLVSSDREARGPQEEWTPVLFDDGMVAFQNIYEKYLSLDEVAGGSVSLRGDSDTVGFRERFWVKVQYEFKQKAGEEERQKVEGETKKRKIDEVGTNHIYQAWGAGRSVVSLNDKTELKKARKEGRLSEALLDRRAKLKRLAIIISQECPVADSFLVIAFVKMFAQANVMPA</sequence>
<feature type="region of interest" description="Disordered" evidence="4">
    <location>
        <begin position="1"/>
        <end position="41"/>
    </location>
</feature>
<comment type="similarity">
    <text evidence="2">Belongs to the FRG1 family.</text>
</comment>
<evidence type="ECO:0000313" key="5">
    <source>
        <dbReference type="EMBL" id="GJJ12664.1"/>
    </source>
</evidence>
<dbReference type="InterPro" id="IPR010414">
    <property type="entry name" value="FRG1"/>
</dbReference>
<comment type="caution">
    <text evidence="5">The sequence shown here is derived from an EMBL/GenBank/DDBJ whole genome shotgun (WGS) entry which is preliminary data.</text>
</comment>
<dbReference type="SUPFAM" id="SSF50405">
    <property type="entry name" value="Actin-crosslinking proteins"/>
    <property type="match status" value="1"/>
</dbReference>
<keyword evidence="6" id="KW-1185">Reference proteome</keyword>
<dbReference type="GO" id="GO:0005730">
    <property type="term" value="C:nucleolus"/>
    <property type="evidence" value="ECO:0007669"/>
    <property type="project" value="UniProtKB-SubCell"/>
</dbReference>
<evidence type="ECO:0000256" key="4">
    <source>
        <dbReference type="SAM" id="MobiDB-lite"/>
    </source>
</evidence>
<keyword evidence="3" id="KW-0539">Nucleus</keyword>
<dbReference type="PANTHER" id="PTHR12928">
    <property type="entry name" value="FRG1 PROTEIN"/>
    <property type="match status" value="1"/>
</dbReference>
<dbReference type="GO" id="GO:0071013">
    <property type="term" value="C:catalytic step 2 spliceosome"/>
    <property type="evidence" value="ECO:0007669"/>
    <property type="project" value="TreeGrafter"/>
</dbReference>
<evidence type="ECO:0000256" key="2">
    <source>
        <dbReference type="ARBA" id="ARBA00010878"/>
    </source>
</evidence>
<organism evidence="5 6">
    <name type="scientific">Clathrus columnatus</name>
    <dbReference type="NCBI Taxonomy" id="1419009"/>
    <lineage>
        <taxon>Eukaryota</taxon>
        <taxon>Fungi</taxon>
        <taxon>Dikarya</taxon>
        <taxon>Basidiomycota</taxon>
        <taxon>Agaricomycotina</taxon>
        <taxon>Agaricomycetes</taxon>
        <taxon>Phallomycetidae</taxon>
        <taxon>Phallales</taxon>
        <taxon>Clathraceae</taxon>
        <taxon>Clathrus</taxon>
    </lineage>
</organism>
<dbReference type="Proteomes" id="UP001050691">
    <property type="component" value="Unassembled WGS sequence"/>
</dbReference>
<evidence type="ECO:0000256" key="3">
    <source>
        <dbReference type="ARBA" id="ARBA00023242"/>
    </source>
</evidence>
<reference evidence="5" key="1">
    <citation type="submission" date="2021-10" db="EMBL/GenBank/DDBJ databases">
        <title>De novo Genome Assembly of Clathrus columnatus (Basidiomycota, Fungi) Using Illumina and Nanopore Sequence Data.</title>
        <authorList>
            <person name="Ogiso-Tanaka E."/>
            <person name="Itagaki H."/>
            <person name="Hosoya T."/>
            <person name="Hosaka K."/>
        </authorList>
    </citation>
    <scope>NUCLEOTIDE SEQUENCE</scope>
    <source>
        <strain evidence="5">MO-923</strain>
    </source>
</reference>
<protein>
    <recommendedName>
        <fullName evidence="7">Protein FRG1</fullName>
    </recommendedName>
</protein>
<dbReference type="Pfam" id="PF06229">
    <property type="entry name" value="FRG1"/>
    <property type="match status" value="1"/>
</dbReference>
<dbReference type="PANTHER" id="PTHR12928:SF0">
    <property type="entry name" value="FSHD REGION GENE 1"/>
    <property type="match status" value="1"/>
</dbReference>
<name>A0AAV5AHN9_9AGAM</name>
<evidence type="ECO:0000313" key="6">
    <source>
        <dbReference type="Proteomes" id="UP001050691"/>
    </source>
</evidence>
<dbReference type="GO" id="GO:0051015">
    <property type="term" value="F:actin filament binding"/>
    <property type="evidence" value="ECO:0007669"/>
    <property type="project" value="TreeGrafter"/>
</dbReference>